<protein>
    <submittedName>
        <fullName evidence="2">NAD-dependent epimerase/dehydratase family protein</fullName>
    </submittedName>
</protein>
<dbReference type="PANTHER" id="PTHR48079:SF6">
    <property type="entry name" value="NAD(P)-BINDING DOMAIN-CONTAINING PROTEIN-RELATED"/>
    <property type="match status" value="1"/>
</dbReference>
<dbReference type="PANTHER" id="PTHR48079">
    <property type="entry name" value="PROTEIN YEEZ"/>
    <property type="match status" value="1"/>
</dbReference>
<sequence length="349" mass="37829">MSLLITGATGFIGRHLCAQLTREGRTVTAMLRQPGRQLPELRRVVDELGGDGCRIEAISGDLDAPELGLSAALPEMDTIIHLGARFGWRLAPEVARQTNVAGSLAVARLAQSLGCRLVFISGFMLENTQHLEQLGIMGVDPDAVNWQRVYRRAGAYEASKLEAAIRTRAYAKRAGLEFVEVQPATVAGSSKTGALDRAQPLYTLLDNLARGRMAMVPGTPEHWLPLVAVDSLARLIGLAATVERAPAKLLALDPETPNLKNLLAIAASVLGTKAPRHHIPMWCLAALLVIPGLSRLMNTPPETLSFIQSTRFNTADVERFMVEQEVPRTNIAEVVRKTAAFYSGQQSET</sequence>
<dbReference type="Gene3D" id="3.40.50.720">
    <property type="entry name" value="NAD(P)-binding Rossmann-like Domain"/>
    <property type="match status" value="1"/>
</dbReference>
<keyword evidence="3" id="KW-1185">Reference proteome</keyword>
<evidence type="ECO:0000313" key="3">
    <source>
        <dbReference type="Proteomes" id="UP000323161"/>
    </source>
</evidence>
<dbReference type="Proteomes" id="UP000323161">
    <property type="component" value="Unassembled WGS sequence"/>
</dbReference>
<reference evidence="2 3" key="1">
    <citation type="submission" date="2019-08" db="EMBL/GenBank/DDBJ databases">
        <title>Marinobacter ZYF650 sp. nov., a marine bacterium isolated from seawater of the Mariana trench.</title>
        <authorList>
            <person name="Ahmad W."/>
        </authorList>
    </citation>
    <scope>NUCLEOTIDE SEQUENCE [LARGE SCALE GENOMIC DNA]</scope>
    <source>
        <strain evidence="2 3">ZYF650</strain>
    </source>
</reference>
<dbReference type="InterPro" id="IPR013120">
    <property type="entry name" value="FAR_NAD-bd"/>
</dbReference>
<evidence type="ECO:0000259" key="1">
    <source>
        <dbReference type="Pfam" id="PF07993"/>
    </source>
</evidence>
<dbReference type="Pfam" id="PF07993">
    <property type="entry name" value="NAD_binding_4"/>
    <property type="match status" value="1"/>
</dbReference>
<comment type="caution">
    <text evidence="2">The sequence shown here is derived from an EMBL/GenBank/DDBJ whole genome shotgun (WGS) entry which is preliminary data.</text>
</comment>
<dbReference type="GO" id="GO:0004029">
    <property type="term" value="F:aldehyde dehydrogenase (NAD+) activity"/>
    <property type="evidence" value="ECO:0007669"/>
    <property type="project" value="TreeGrafter"/>
</dbReference>
<proteinExistence type="predicted"/>
<dbReference type="InterPro" id="IPR036291">
    <property type="entry name" value="NAD(P)-bd_dom_sf"/>
</dbReference>
<organism evidence="2 3">
    <name type="scientific">Marinobacter salinexigens</name>
    <dbReference type="NCBI Taxonomy" id="2919747"/>
    <lineage>
        <taxon>Bacteria</taxon>
        <taxon>Pseudomonadati</taxon>
        <taxon>Pseudomonadota</taxon>
        <taxon>Gammaproteobacteria</taxon>
        <taxon>Pseudomonadales</taxon>
        <taxon>Marinobacteraceae</taxon>
        <taxon>Marinobacter</taxon>
    </lineage>
</organism>
<gene>
    <name evidence="2" type="ORF">FWJ25_13730</name>
</gene>
<dbReference type="EMBL" id="VTUU01000006">
    <property type="protein sequence ID" value="KAA1172865.1"/>
    <property type="molecule type" value="Genomic_DNA"/>
</dbReference>
<dbReference type="InterPro" id="IPR051783">
    <property type="entry name" value="NAD(P)-dependent_oxidoreduct"/>
</dbReference>
<dbReference type="SUPFAM" id="SSF51735">
    <property type="entry name" value="NAD(P)-binding Rossmann-fold domains"/>
    <property type="match status" value="1"/>
</dbReference>
<name>A0A5B0VF79_9GAMM</name>
<dbReference type="GO" id="GO:0005737">
    <property type="term" value="C:cytoplasm"/>
    <property type="evidence" value="ECO:0007669"/>
    <property type="project" value="TreeGrafter"/>
</dbReference>
<dbReference type="AlphaFoldDB" id="A0A5B0VF79"/>
<dbReference type="RefSeq" id="WP_149600825.1">
    <property type="nucleotide sequence ID" value="NZ_VTUU01000006.1"/>
</dbReference>
<feature type="domain" description="Thioester reductase (TE)" evidence="1">
    <location>
        <begin position="5"/>
        <end position="236"/>
    </location>
</feature>
<evidence type="ECO:0000313" key="2">
    <source>
        <dbReference type="EMBL" id="KAA1172865.1"/>
    </source>
</evidence>
<accession>A0A5B0VF79</accession>